<feature type="transmembrane region" description="Helical" evidence="1">
    <location>
        <begin position="196"/>
        <end position="217"/>
    </location>
</feature>
<evidence type="ECO:0000256" key="1">
    <source>
        <dbReference type="SAM" id="Phobius"/>
    </source>
</evidence>
<keyword evidence="1" id="KW-0472">Membrane</keyword>
<organism evidence="2 3">
    <name type="scientific">Athelia psychrophila</name>
    <dbReference type="NCBI Taxonomy" id="1759441"/>
    <lineage>
        <taxon>Eukaryota</taxon>
        <taxon>Fungi</taxon>
        <taxon>Dikarya</taxon>
        <taxon>Basidiomycota</taxon>
        <taxon>Agaricomycotina</taxon>
        <taxon>Agaricomycetes</taxon>
        <taxon>Agaricomycetidae</taxon>
        <taxon>Atheliales</taxon>
        <taxon>Atheliaceae</taxon>
        <taxon>Athelia</taxon>
    </lineage>
</organism>
<feature type="transmembrane region" description="Helical" evidence="1">
    <location>
        <begin position="61"/>
        <end position="85"/>
    </location>
</feature>
<evidence type="ECO:0000313" key="2">
    <source>
        <dbReference type="EMBL" id="KZP05150.1"/>
    </source>
</evidence>
<proteinExistence type="predicted"/>
<gene>
    <name evidence="2" type="ORF">FIBSPDRAFT_940636</name>
</gene>
<name>A0A167VLR4_9AGAM</name>
<evidence type="ECO:0000313" key="3">
    <source>
        <dbReference type="Proteomes" id="UP000076532"/>
    </source>
</evidence>
<feature type="transmembrane region" description="Helical" evidence="1">
    <location>
        <begin position="97"/>
        <end position="119"/>
    </location>
</feature>
<accession>A0A167VLR4</accession>
<keyword evidence="1" id="KW-1133">Transmembrane helix</keyword>
<dbReference type="OrthoDB" id="3038990at2759"/>
<feature type="transmembrane region" description="Helical" evidence="1">
    <location>
        <begin position="223"/>
        <end position="241"/>
    </location>
</feature>
<dbReference type="Proteomes" id="UP000076532">
    <property type="component" value="Unassembled WGS sequence"/>
</dbReference>
<reference evidence="2 3" key="1">
    <citation type="journal article" date="2016" name="Mol. Biol. Evol.">
        <title>Comparative Genomics of Early-Diverging Mushroom-Forming Fungi Provides Insights into the Origins of Lignocellulose Decay Capabilities.</title>
        <authorList>
            <person name="Nagy L.G."/>
            <person name="Riley R."/>
            <person name="Tritt A."/>
            <person name="Adam C."/>
            <person name="Daum C."/>
            <person name="Floudas D."/>
            <person name="Sun H."/>
            <person name="Yadav J.S."/>
            <person name="Pangilinan J."/>
            <person name="Larsson K.H."/>
            <person name="Matsuura K."/>
            <person name="Barry K."/>
            <person name="Labutti K."/>
            <person name="Kuo R."/>
            <person name="Ohm R.A."/>
            <person name="Bhattacharya S.S."/>
            <person name="Shirouzu T."/>
            <person name="Yoshinaga Y."/>
            <person name="Martin F.M."/>
            <person name="Grigoriev I.V."/>
            <person name="Hibbett D.S."/>
        </authorList>
    </citation>
    <scope>NUCLEOTIDE SEQUENCE [LARGE SCALE GENOMIC DNA]</scope>
    <source>
        <strain evidence="2 3">CBS 109695</strain>
    </source>
</reference>
<feature type="transmembrane region" description="Helical" evidence="1">
    <location>
        <begin position="139"/>
        <end position="161"/>
    </location>
</feature>
<protein>
    <submittedName>
        <fullName evidence="2">Uncharacterized protein</fullName>
    </submittedName>
</protein>
<keyword evidence="1" id="KW-0812">Transmembrane</keyword>
<sequence length="286" mass="31227">MALPYHAFLLGVFVRLAAVDIGRAHGFIKSWTHLADRHLPFVTYVLTVHPSITPAAHLVPIMLFLSLLVAVAAIRAISTSFLFLLRIRAVYQRSTSVTALFSILWLTTAALNIFTDASIRVGPLAYAQYCLNFPLQHYAYPTISSFIFDTFVFIVISYRLAADAATEQSWRARLQSVVTGKGLFRISRALMISGQLYYLAIILYFWVTFAVSVAPRIPASSHSLLTASCMAFTNLMACKVFRGVALGMLEESSTTSGLSSTRIAAAFALAPFIADPSGRGATSKVA</sequence>
<keyword evidence="3" id="KW-1185">Reference proteome</keyword>
<dbReference type="EMBL" id="KV417859">
    <property type="protein sequence ID" value="KZP05150.1"/>
    <property type="molecule type" value="Genomic_DNA"/>
</dbReference>
<dbReference type="AlphaFoldDB" id="A0A167VLR4"/>